<dbReference type="EMBL" id="OW240923">
    <property type="protein sequence ID" value="CAH2324360.1"/>
    <property type="molecule type" value="Genomic_DNA"/>
</dbReference>
<protein>
    <submittedName>
        <fullName evidence="1">Uncharacterized protein</fullName>
    </submittedName>
</protein>
<feature type="non-terminal residue" evidence="1">
    <location>
        <position position="64"/>
    </location>
</feature>
<evidence type="ECO:0000313" key="2">
    <source>
        <dbReference type="Proteomes" id="UP001295444"/>
    </source>
</evidence>
<keyword evidence="2" id="KW-1185">Reference proteome</keyword>
<accession>A0AAD1TH03</accession>
<dbReference type="AlphaFoldDB" id="A0AAD1TH03"/>
<name>A0AAD1TH03_PELCU</name>
<organism evidence="1 2">
    <name type="scientific">Pelobates cultripes</name>
    <name type="common">Western spadefoot toad</name>
    <dbReference type="NCBI Taxonomy" id="61616"/>
    <lineage>
        <taxon>Eukaryota</taxon>
        <taxon>Metazoa</taxon>
        <taxon>Chordata</taxon>
        <taxon>Craniata</taxon>
        <taxon>Vertebrata</taxon>
        <taxon>Euteleostomi</taxon>
        <taxon>Amphibia</taxon>
        <taxon>Batrachia</taxon>
        <taxon>Anura</taxon>
        <taxon>Pelobatoidea</taxon>
        <taxon>Pelobatidae</taxon>
        <taxon>Pelobates</taxon>
    </lineage>
</organism>
<proteinExistence type="predicted"/>
<dbReference type="Proteomes" id="UP001295444">
    <property type="component" value="Chromosome 12"/>
</dbReference>
<reference evidence="1" key="1">
    <citation type="submission" date="2022-03" db="EMBL/GenBank/DDBJ databases">
        <authorList>
            <person name="Alioto T."/>
            <person name="Alioto T."/>
            <person name="Gomez Garrido J."/>
        </authorList>
    </citation>
    <scope>NUCLEOTIDE SEQUENCE</scope>
</reference>
<gene>
    <name evidence="1" type="ORF">PECUL_23A050908</name>
</gene>
<sequence>AGRNQIPTPTNTIRTNALENKRRWKNINVRGLPDTMEVAEFSHYFRRLLSMLFSAKQAKAMTLD</sequence>
<feature type="non-terminal residue" evidence="1">
    <location>
        <position position="1"/>
    </location>
</feature>
<evidence type="ECO:0000313" key="1">
    <source>
        <dbReference type="EMBL" id="CAH2324360.1"/>
    </source>
</evidence>